<dbReference type="GO" id="GO:0043161">
    <property type="term" value="P:proteasome-mediated ubiquitin-dependent protein catabolic process"/>
    <property type="evidence" value="ECO:0007669"/>
    <property type="project" value="TreeGrafter"/>
</dbReference>
<dbReference type="SUPFAM" id="SSF52833">
    <property type="entry name" value="Thioredoxin-like"/>
    <property type="match status" value="1"/>
</dbReference>
<proteinExistence type="predicted"/>
<dbReference type="InterPro" id="IPR050730">
    <property type="entry name" value="UBX_domain-protein"/>
</dbReference>
<dbReference type="Pfam" id="PF13899">
    <property type="entry name" value="Thioredoxin_7"/>
    <property type="match status" value="1"/>
</dbReference>
<dbReference type="GO" id="GO:0005634">
    <property type="term" value="C:nucleus"/>
    <property type="evidence" value="ECO:0007669"/>
    <property type="project" value="TreeGrafter"/>
</dbReference>
<evidence type="ECO:0000259" key="2">
    <source>
        <dbReference type="PROSITE" id="PS50033"/>
    </source>
</evidence>
<dbReference type="InterPro" id="IPR001012">
    <property type="entry name" value="UBX_dom"/>
</dbReference>
<dbReference type="InterPro" id="IPR029071">
    <property type="entry name" value="Ubiquitin-like_domsf"/>
</dbReference>
<dbReference type="PANTHER" id="PTHR23322">
    <property type="entry name" value="FAS-ASSOCIATED PROTEIN"/>
    <property type="match status" value="1"/>
</dbReference>
<dbReference type="SUPFAM" id="SSF54236">
    <property type="entry name" value="Ubiquitin-like"/>
    <property type="match status" value="1"/>
</dbReference>
<dbReference type="GO" id="GO:0043130">
    <property type="term" value="F:ubiquitin binding"/>
    <property type="evidence" value="ECO:0007669"/>
    <property type="project" value="TreeGrafter"/>
</dbReference>
<dbReference type="Gene3D" id="3.10.20.90">
    <property type="entry name" value="Phosphatidylinositol 3-kinase Catalytic Subunit, Chain A, domain 1"/>
    <property type="match status" value="1"/>
</dbReference>
<dbReference type="InterPro" id="IPR036249">
    <property type="entry name" value="Thioredoxin-like_sf"/>
</dbReference>
<dbReference type="STRING" id="177199.A0A420XXZ8"/>
<sequence length="526" mass="58305">MDDNIVQFVGITGAPEAAARQVLEMCGDDLMQAIQLWFNDEELQRSLTNPSSAAPPIPTSTRPRANIGHEDASGVIHIDSDDDEDVEMFDPNRVAQSAQEEEDAAMAKRLQEEMYGGGSGGGAGGLADDDVRAPIARVTETLVAPSAAWTPDEDDHAQMLEQFRARQRAAGAARRGGRNNPFAQTIWDAGAPTPDTPEPGSSRGSSSAPTGRAARLAELFRPPFDLMADLTWDEARDEGKAEQKWILVNLQDMTDFNCQALNRDIWKDEAIKSLVRENFVFLQYSKDDPRAQEFIQFYFPNQSHENPNNYPHVSIVDPRTGEQVKTWSGIPFPSPLEFHAQLAEFLDRYSLDPTAKNPVVKAKRQERVVDVDRMTEEEMLEMALKNSMESNGGSLATPDLQDPDELTKSVGDLAQGEESEAAAPAHEASAFSKIPSDRPHTEPTDPASTTRIQFRHPSGRIIRRFNVNDPVQRIYEWLKAEPLEGKEGMEFELKTMPGGKDLIEMLDQGIEEAGLKQATVMVEFIE</sequence>
<keyword evidence="4" id="KW-1185">Reference proteome</keyword>
<feature type="region of interest" description="Disordered" evidence="1">
    <location>
        <begin position="170"/>
        <end position="212"/>
    </location>
</feature>
<dbReference type="Proteomes" id="UP000275385">
    <property type="component" value="Unassembled WGS sequence"/>
</dbReference>
<feature type="compositionally biased region" description="Low complexity" evidence="1">
    <location>
        <begin position="421"/>
        <end position="430"/>
    </location>
</feature>
<dbReference type="CDD" id="cd02958">
    <property type="entry name" value="UAS"/>
    <property type="match status" value="1"/>
</dbReference>
<dbReference type="CDD" id="cd01767">
    <property type="entry name" value="UBX"/>
    <property type="match status" value="1"/>
</dbReference>
<feature type="domain" description="UBX" evidence="2">
    <location>
        <begin position="445"/>
        <end position="523"/>
    </location>
</feature>
<dbReference type="SMART" id="SM00594">
    <property type="entry name" value="UAS"/>
    <property type="match status" value="1"/>
</dbReference>
<dbReference type="AlphaFoldDB" id="A0A420XXZ8"/>
<dbReference type="Pfam" id="PF00789">
    <property type="entry name" value="UBX"/>
    <property type="match status" value="1"/>
</dbReference>
<dbReference type="InterPro" id="IPR009060">
    <property type="entry name" value="UBA-like_sf"/>
</dbReference>
<dbReference type="Gene3D" id="1.10.8.10">
    <property type="entry name" value="DNA helicase RuvA subunit, C-terminal domain"/>
    <property type="match status" value="1"/>
</dbReference>
<dbReference type="EMBL" id="QVQW01000100">
    <property type="protein sequence ID" value="RKU40526.1"/>
    <property type="molecule type" value="Genomic_DNA"/>
</dbReference>
<protein>
    <recommendedName>
        <fullName evidence="2">UBX domain-containing protein</fullName>
    </recommendedName>
</protein>
<evidence type="ECO:0000313" key="4">
    <source>
        <dbReference type="Proteomes" id="UP000275385"/>
    </source>
</evidence>
<comment type="caution">
    <text evidence="3">The sequence shown here is derived from an EMBL/GenBank/DDBJ whole genome shotgun (WGS) entry which is preliminary data.</text>
</comment>
<dbReference type="PANTHER" id="PTHR23322:SF6">
    <property type="entry name" value="UBX DOMAIN-CONTAINING PROTEIN 7"/>
    <property type="match status" value="1"/>
</dbReference>
<name>A0A420XXZ8_9PEZI</name>
<dbReference type="OrthoDB" id="270602at2759"/>
<reference evidence="3 4" key="1">
    <citation type="submission" date="2018-08" db="EMBL/GenBank/DDBJ databases">
        <title>Draft genome of the lignicolous fungus Coniochaeta pulveracea.</title>
        <authorList>
            <person name="Borstlap C.J."/>
            <person name="De Witt R.N."/>
            <person name="Botha A."/>
            <person name="Volschenk H."/>
        </authorList>
    </citation>
    <scope>NUCLEOTIDE SEQUENCE [LARGE SCALE GENOMIC DNA]</scope>
    <source>
        <strain evidence="3 4">CAB683</strain>
    </source>
</reference>
<dbReference type="Pfam" id="PF14555">
    <property type="entry name" value="UBA_4"/>
    <property type="match status" value="1"/>
</dbReference>
<gene>
    <name evidence="3" type="ORF">DL546_003331</name>
</gene>
<evidence type="ECO:0000256" key="1">
    <source>
        <dbReference type="SAM" id="MobiDB-lite"/>
    </source>
</evidence>
<feature type="region of interest" description="Disordered" evidence="1">
    <location>
        <begin position="387"/>
        <end position="455"/>
    </location>
</feature>
<dbReference type="Gene3D" id="3.40.30.10">
    <property type="entry name" value="Glutaredoxin"/>
    <property type="match status" value="1"/>
</dbReference>
<dbReference type="SUPFAM" id="SSF46934">
    <property type="entry name" value="UBA-like"/>
    <property type="match status" value="1"/>
</dbReference>
<feature type="region of interest" description="Disordered" evidence="1">
    <location>
        <begin position="47"/>
        <end position="67"/>
    </location>
</feature>
<evidence type="ECO:0000313" key="3">
    <source>
        <dbReference type="EMBL" id="RKU40526.1"/>
    </source>
</evidence>
<accession>A0A420XXZ8</accession>
<dbReference type="InterPro" id="IPR006577">
    <property type="entry name" value="UAS"/>
</dbReference>
<organism evidence="3 4">
    <name type="scientific">Coniochaeta pulveracea</name>
    <dbReference type="NCBI Taxonomy" id="177199"/>
    <lineage>
        <taxon>Eukaryota</taxon>
        <taxon>Fungi</taxon>
        <taxon>Dikarya</taxon>
        <taxon>Ascomycota</taxon>
        <taxon>Pezizomycotina</taxon>
        <taxon>Sordariomycetes</taxon>
        <taxon>Sordariomycetidae</taxon>
        <taxon>Coniochaetales</taxon>
        <taxon>Coniochaetaceae</taxon>
        <taxon>Coniochaeta</taxon>
    </lineage>
</organism>
<dbReference type="PROSITE" id="PS50033">
    <property type="entry name" value="UBX"/>
    <property type="match status" value="1"/>
</dbReference>
<dbReference type="SMART" id="SM00166">
    <property type="entry name" value="UBX"/>
    <property type="match status" value="1"/>
</dbReference>